<keyword evidence="4" id="KW-1185">Reference proteome</keyword>
<feature type="domain" description="EF-hand" evidence="2">
    <location>
        <begin position="8"/>
        <end position="43"/>
    </location>
</feature>
<keyword evidence="1" id="KW-0472">Membrane</keyword>
<name>A0ABR2VG12_9PEZI</name>
<dbReference type="Proteomes" id="UP001408356">
    <property type="component" value="Unassembled WGS sequence"/>
</dbReference>
<comment type="caution">
    <text evidence="3">The sequence shown here is derived from an EMBL/GenBank/DDBJ whole genome shotgun (WGS) entry which is preliminary data.</text>
</comment>
<dbReference type="InterPro" id="IPR018247">
    <property type="entry name" value="EF_Hand_1_Ca_BS"/>
</dbReference>
<keyword evidence="1" id="KW-0812">Transmembrane</keyword>
<keyword evidence="1" id="KW-1133">Transmembrane helix</keyword>
<feature type="transmembrane region" description="Helical" evidence="1">
    <location>
        <begin position="191"/>
        <end position="214"/>
    </location>
</feature>
<evidence type="ECO:0000313" key="4">
    <source>
        <dbReference type="Proteomes" id="UP001408356"/>
    </source>
</evidence>
<proteinExistence type="predicted"/>
<evidence type="ECO:0000259" key="2">
    <source>
        <dbReference type="PROSITE" id="PS50222"/>
    </source>
</evidence>
<evidence type="ECO:0000313" key="3">
    <source>
        <dbReference type="EMBL" id="KAK9425578.1"/>
    </source>
</evidence>
<dbReference type="EMBL" id="JARVKF010000013">
    <property type="protein sequence ID" value="KAK9425578.1"/>
    <property type="molecule type" value="Genomic_DNA"/>
</dbReference>
<evidence type="ECO:0000256" key="1">
    <source>
        <dbReference type="SAM" id="Phobius"/>
    </source>
</evidence>
<dbReference type="PROSITE" id="PS00018">
    <property type="entry name" value="EF_HAND_1"/>
    <property type="match status" value="1"/>
</dbReference>
<reference evidence="3 4" key="1">
    <citation type="journal article" date="2024" name="J. Plant Pathol.">
        <title>Sequence and assembly of the genome of Seiridium unicorne, isolate CBS 538.82, causal agent of cypress canker disease.</title>
        <authorList>
            <person name="Scali E."/>
            <person name="Rocca G.D."/>
            <person name="Danti R."/>
            <person name="Garbelotto M."/>
            <person name="Barberini S."/>
            <person name="Baroncelli R."/>
            <person name="Emiliani G."/>
        </authorList>
    </citation>
    <scope>NUCLEOTIDE SEQUENCE [LARGE SCALE GENOMIC DNA]</scope>
    <source>
        <strain evidence="3 4">BM-138-508</strain>
    </source>
</reference>
<protein>
    <submittedName>
        <fullName evidence="3">FAD-binding FR-type domain-containing protein</fullName>
    </submittedName>
</protein>
<dbReference type="PROSITE" id="PS50222">
    <property type="entry name" value="EF_HAND_2"/>
    <property type="match status" value="1"/>
</dbReference>
<accession>A0ABR2VG12</accession>
<organism evidence="3 4">
    <name type="scientific">Seiridium unicorne</name>
    <dbReference type="NCBI Taxonomy" id="138068"/>
    <lineage>
        <taxon>Eukaryota</taxon>
        <taxon>Fungi</taxon>
        <taxon>Dikarya</taxon>
        <taxon>Ascomycota</taxon>
        <taxon>Pezizomycotina</taxon>
        <taxon>Sordariomycetes</taxon>
        <taxon>Xylariomycetidae</taxon>
        <taxon>Amphisphaeriales</taxon>
        <taxon>Sporocadaceae</taxon>
        <taxon>Seiridium</taxon>
    </lineage>
</organism>
<gene>
    <name evidence="3" type="ORF">SUNI508_02939</name>
</gene>
<feature type="transmembrane region" description="Helical" evidence="1">
    <location>
        <begin position="160"/>
        <end position="179"/>
    </location>
</feature>
<sequence length="264" mass="30416">MDDNTRYLDDDEIETFVGELDKNGGGYIDYNEVEQRLDLAHDEIAPDAKPHNLHHDSKDDETRHHFLRSIIGSHAQRIPRAGFASRVREWKVPSLKQDSEDKKREDGIIKSMNTWRRFRSYCIHTTFGAWQLVKYVAGIEYWAAFGWGVVLAKTCAGLPGWSGIVTLELFHILSLLNLPQVRKRNYEGFQLGHLFMYPLIALLCAHGMLALLQWPMLESFFAFPMLLVLAERLTRVAVGFHRILATFTVLYDQTLQIKTTIPNE</sequence>
<dbReference type="InterPro" id="IPR002048">
    <property type="entry name" value="EF_hand_dom"/>
</dbReference>